<dbReference type="AlphaFoldDB" id="J4GKF9"/>
<evidence type="ECO:0000259" key="1">
    <source>
        <dbReference type="Pfam" id="PF13649"/>
    </source>
</evidence>
<evidence type="ECO:0000313" key="2">
    <source>
        <dbReference type="EMBL" id="CCL99490.1"/>
    </source>
</evidence>
<dbReference type="GeneID" id="24094401"/>
<dbReference type="EMBL" id="HE796935">
    <property type="protein sequence ID" value="CCL99490.1"/>
    <property type="molecule type" value="Genomic_DNA"/>
</dbReference>
<reference evidence="2 3" key="1">
    <citation type="journal article" date="2012" name="Appl. Environ. Microbiol.">
        <title>Short-read sequencing for genomic analysis of the brown rot fungus Fibroporia radiculosa.</title>
        <authorList>
            <person name="Tang J.D."/>
            <person name="Perkins A.D."/>
            <person name="Sonstegard T.S."/>
            <person name="Schroeder S.G."/>
            <person name="Burgess S.C."/>
            <person name="Diehl S.V."/>
        </authorList>
    </citation>
    <scope>NUCLEOTIDE SEQUENCE [LARGE SCALE GENOMIC DNA]</scope>
    <source>
        <strain evidence="2 3">TFFH 294</strain>
    </source>
</reference>
<dbReference type="PANTHER" id="PTHR43591:SF50">
    <property type="entry name" value="METHYLTRANSFERASE DOMAIN-CONTAINING PROTEIN-RELATED"/>
    <property type="match status" value="1"/>
</dbReference>
<organism evidence="2 3">
    <name type="scientific">Fibroporia radiculosa</name>
    <dbReference type="NCBI Taxonomy" id="599839"/>
    <lineage>
        <taxon>Eukaryota</taxon>
        <taxon>Fungi</taxon>
        <taxon>Dikarya</taxon>
        <taxon>Basidiomycota</taxon>
        <taxon>Agaricomycotina</taxon>
        <taxon>Agaricomycetes</taxon>
        <taxon>Polyporales</taxon>
        <taxon>Fibroporiaceae</taxon>
        <taxon>Fibroporia</taxon>
    </lineage>
</organism>
<dbReference type="CDD" id="cd02440">
    <property type="entry name" value="AdoMet_MTases"/>
    <property type="match status" value="1"/>
</dbReference>
<dbReference type="SUPFAM" id="SSF53335">
    <property type="entry name" value="S-adenosyl-L-methionine-dependent methyltransferases"/>
    <property type="match status" value="1"/>
</dbReference>
<dbReference type="HOGENOM" id="CLU_010595_9_3_1"/>
<protein>
    <recommendedName>
        <fullName evidence="1">Methyltransferase domain-containing protein</fullName>
    </recommendedName>
</protein>
<sequence length="305" mass="34017">MEITVIRPATEAFPEDIDRIQHVGRVYQSFPGSEYVLPSDGPERDRLALQHRLLAGTFENRIMMPEISFEAGDRILDSGCGSGVWLLDAINQVPNAVVLEGIDIESRLFPMDSKLIATRGNMNFSIGTITKLPSEWTATFTLVHQRLLIAALRAEEWGQAIKEMMRVLVPGGWVQLGEAGAWQAGKTTEKHRSLVDKLFVKRGLLLDCSDRIPSMLRAAGFSNVHIDKRPISLGSWAGEVGIEARENFMGVFRGMKSPVLNAGGLGYVNTEEEWESLLDAVEEEWDNTEGAEMSFFIFYAQKPLF</sequence>
<dbReference type="Gene3D" id="3.40.50.150">
    <property type="entry name" value="Vaccinia Virus protein VP39"/>
    <property type="match status" value="1"/>
</dbReference>
<dbReference type="InParanoid" id="J4GKF9"/>
<proteinExistence type="predicted"/>
<dbReference type="RefSeq" id="XP_012178773.1">
    <property type="nucleotide sequence ID" value="XM_012323383.1"/>
</dbReference>
<name>J4GKF9_9APHY</name>
<keyword evidence="3" id="KW-1185">Reference proteome</keyword>
<dbReference type="InterPro" id="IPR029063">
    <property type="entry name" value="SAM-dependent_MTases_sf"/>
</dbReference>
<dbReference type="Pfam" id="PF13649">
    <property type="entry name" value="Methyltransf_25"/>
    <property type="match status" value="1"/>
</dbReference>
<dbReference type="STRING" id="599839.J4GKF9"/>
<feature type="domain" description="Methyltransferase" evidence="1">
    <location>
        <begin position="75"/>
        <end position="172"/>
    </location>
</feature>
<evidence type="ECO:0000313" key="3">
    <source>
        <dbReference type="Proteomes" id="UP000006352"/>
    </source>
</evidence>
<gene>
    <name evidence="2" type="ORF">FIBRA_01508</name>
</gene>
<dbReference type="Proteomes" id="UP000006352">
    <property type="component" value="Unassembled WGS sequence"/>
</dbReference>
<dbReference type="PANTHER" id="PTHR43591">
    <property type="entry name" value="METHYLTRANSFERASE"/>
    <property type="match status" value="1"/>
</dbReference>
<dbReference type="InterPro" id="IPR041698">
    <property type="entry name" value="Methyltransf_25"/>
</dbReference>
<dbReference type="OrthoDB" id="184880at2759"/>
<accession>J4GKF9</accession>